<reference evidence="2 3" key="1">
    <citation type="submission" date="2019-02" db="EMBL/GenBank/DDBJ databases">
        <title>Deep-cultivation of Planctomycetes and their phenomic and genomic characterization uncovers novel biology.</title>
        <authorList>
            <person name="Wiegand S."/>
            <person name="Jogler M."/>
            <person name="Boedeker C."/>
            <person name="Pinto D."/>
            <person name="Vollmers J."/>
            <person name="Rivas-Marin E."/>
            <person name="Kohn T."/>
            <person name="Peeters S.H."/>
            <person name="Heuer A."/>
            <person name="Rast P."/>
            <person name="Oberbeckmann S."/>
            <person name="Bunk B."/>
            <person name="Jeske O."/>
            <person name="Meyerdierks A."/>
            <person name="Storesund J.E."/>
            <person name="Kallscheuer N."/>
            <person name="Luecker S."/>
            <person name="Lage O.M."/>
            <person name="Pohl T."/>
            <person name="Merkel B.J."/>
            <person name="Hornburger P."/>
            <person name="Mueller R.-W."/>
            <person name="Bruemmer F."/>
            <person name="Labrenz M."/>
            <person name="Spormann A.M."/>
            <person name="Op den Camp H."/>
            <person name="Overmann J."/>
            <person name="Amann R."/>
            <person name="Jetten M.S.M."/>
            <person name="Mascher T."/>
            <person name="Medema M.H."/>
            <person name="Devos D.P."/>
            <person name="Kaster A.-K."/>
            <person name="Ovreas L."/>
            <person name="Rohde M."/>
            <person name="Galperin M.Y."/>
            <person name="Jogler C."/>
        </authorList>
    </citation>
    <scope>NUCLEOTIDE SEQUENCE [LARGE SCALE GENOMIC DNA]</scope>
    <source>
        <strain evidence="2 3">Pan161</strain>
    </source>
</reference>
<name>A0A517VEL4_9PLAN</name>
<protein>
    <submittedName>
        <fullName evidence="2">Citrate transporter</fullName>
    </submittedName>
</protein>
<dbReference type="RefSeq" id="WP_145228322.1">
    <property type="nucleotide sequence ID" value="NZ_CP036343.1"/>
</dbReference>
<feature type="transmembrane region" description="Helical" evidence="1">
    <location>
        <begin position="415"/>
        <end position="434"/>
    </location>
</feature>
<dbReference type="Pfam" id="PF16980">
    <property type="entry name" value="CitMHS_2"/>
    <property type="match status" value="1"/>
</dbReference>
<keyword evidence="1" id="KW-0472">Membrane</keyword>
<feature type="transmembrane region" description="Helical" evidence="1">
    <location>
        <begin position="228"/>
        <end position="249"/>
    </location>
</feature>
<feature type="transmembrane region" description="Helical" evidence="1">
    <location>
        <begin position="35"/>
        <end position="55"/>
    </location>
</feature>
<dbReference type="InterPro" id="IPR031566">
    <property type="entry name" value="CitMHS_2"/>
</dbReference>
<feature type="transmembrane region" description="Helical" evidence="1">
    <location>
        <begin position="269"/>
        <end position="290"/>
    </location>
</feature>
<feature type="transmembrane region" description="Helical" evidence="1">
    <location>
        <begin position="334"/>
        <end position="357"/>
    </location>
</feature>
<evidence type="ECO:0000256" key="1">
    <source>
        <dbReference type="SAM" id="Phobius"/>
    </source>
</evidence>
<accession>A0A517VEL4</accession>
<organism evidence="2 3">
    <name type="scientific">Gimesia algae</name>
    <dbReference type="NCBI Taxonomy" id="2527971"/>
    <lineage>
        <taxon>Bacteria</taxon>
        <taxon>Pseudomonadati</taxon>
        <taxon>Planctomycetota</taxon>
        <taxon>Planctomycetia</taxon>
        <taxon>Planctomycetales</taxon>
        <taxon>Planctomycetaceae</taxon>
        <taxon>Gimesia</taxon>
    </lineage>
</organism>
<feature type="transmembrane region" description="Helical" evidence="1">
    <location>
        <begin position="185"/>
        <end position="208"/>
    </location>
</feature>
<gene>
    <name evidence="2" type="ORF">Pan161_30930</name>
</gene>
<feature type="transmembrane region" description="Helical" evidence="1">
    <location>
        <begin position="122"/>
        <end position="139"/>
    </location>
</feature>
<feature type="transmembrane region" description="Helical" evidence="1">
    <location>
        <begin position="151"/>
        <end position="173"/>
    </location>
</feature>
<sequence>MNLIADTSTQLDATHLVSTTEQPHSDQHAHAEPPAFYSVIPFALLLLCIAFLPLIHKTEEWWEHNKNRLLVAVSLGLVTLLYYTFVYGHGVIDHGTHEMSAPGFPAAIVVLKNALLVEYIPFIALLFSLYVISGGIAFNGNLVGRPRLNTAILAIGAAISSFIGTTGAAMLLIRPLLKANAKRDYVAHTIIFFIFVVCNTGGCLLPIGDPPLFLGFLRGVPFTWTLNLWPMWLAMNLCLLAIYFVYDSIRYKKENREKVEAPPETIEPFALRGGLNFLWLLMVIFCVALLDPSKPVPYTDGWHAPHFLREVCMFGLAGISLLTTSKSIRVQNSFNYEAILEVAALFVGIFICMQAPVQILNVYGGSLGIDAPWKFYWATGTLSSFLDNAPTYVVFFETAKAAPTPGSEIAGVNELVLIAISLGSVFMGAMTYIGNGPNFMVKAIAEKNNIRMPSFFGYMVYSCIVLLPLSLLLTIVFLL</sequence>
<keyword evidence="1" id="KW-0812">Transmembrane</keyword>
<dbReference type="AlphaFoldDB" id="A0A517VEL4"/>
<proteinExistence type="predicted"/>
<dbReference type="Proteomes" id="UP000316855">
    <property type="component" value="Chromosome"/>
</dbReference>
<dbReference type="OrthoDB" id="9765532at2"/>
<dbReference type="EMBL" id="CP036343">
    <property type="protein sequence ID" value="QDT91436.1"/>
    <property type="molecule type" value="Genomic_DNA"/>
</dbReference>
<feature type="transmembrane region" description="Helical" evidence="1">
    <location>
        <begin position="67"/>
        <end position="87"/>
    </location>
</feature>
<keyword evidence="1" id="KW-1133">Transmembrane helix</keyword>
<feature type="transmembrane region" description="Helical" evidence="1">
    <location>
        <begin position="302"/>
        <end position="322"/>
    </location>
</feature>
<evidence type="ECO:0000313" key="2">
    <source>
        <dbReference type="EMBL" id="QDT91436.1"/>
    </source>
</evidence>
<keyword evidence="3" id="KW-1185">Reference proteome</keyword>
<dbReference type="KEGG" id="gax:Pan161_30930"/>
<evidence type="ECO:0000313" key="3">
    <source>
        <dbReference type="Proteomes" id="UP000316855"/>
    </source>
</evidence>
<feature type="transmembrane region" description="Helical" evidence="1">
    <location>
        <begin position="455"/>
        <end position="478"/>
    </location>
</feature>